<keyword evidence="8 18" id="KW-0547">Nucleotide-binding</keyword>
<dbReference type="InterPro" id="IPR011009">
    <property type="entry name" value="Kinase-like_dom_sf"/>
</dbReference>
<dbReference type="PANTHER" id="PTHR27005">
    <property type="entry name" value="WALL-ASSOCIATED RECEPTOR KINASE-LIKE 21"/>
    <property type="match status" value="1"/>
</dbReference>
<evidence type="ECO:0000256" key="15">
    <source>
        <dbReference type="ARBA" id="ARBA00047558"/>
    </source>
</evidence>
<evidence type="ECO:0000256" key="14">
    <source>
        <dbReference type="ARBA" id="ARBA00023136"/>
    </source>
</evidence>
<keyword evidence="13 19" id="KW-1133">Transmembrane helix</keyword>
<dbReference type="GO" id="GO:0007166">
    <property type="term" value="P:cell surface receptor signaling pathway"/>
    <property type="evidence" value="ECO:0007669"/>
    <property type="project" value="InterPro"/>
</dbReference>
<organism evidence="23 24">
    <name type="scientific">Arachis hypogaea</name>
    <name type="common">Peanut</name>
    <dbReference type="NCBI Taxonomy" id="3818"/>
    <lineage>
        <taxon>Eukaryota</taxon>
        <taxon>Viridiplantae</taxon>
        <taxon>Streptophyta</taxon>
        <taxon>Embryophyta</taxon>
        <taxon>Tracheophyta</taxon>
        <taxon>Spermatophyta</taxon>
        <taxon>Magnoliopsida</taxon>
        <taxon>eudicotyledons</taxon>
        <taxon>Gunneridae</taxon>
        <taxon>Pentapetalae</taxon>
        <taxon>rosids</taxon>
        <taxon>fabids</taxon>
        <taxon>Fabales</taxon>
        <taxon>Fabaceae</taxon>
        <taxon>Papilionoideae</taxon>
        <taxon>50 kb inversion clade</taxon>
        <taxon>dalbergioids sensu lato</taxon>
        <taxon>Dalbergieae</taxon>
        <taxon>Pterocarpus clade</taxon>
        <taxon>Arachis</taxon>
    </lineage>
</organism>
<dbReference type="FunFam" id="1.10.510.10:FF:000084">
    <property type="entry name" value="Wall-associated receptor kinase 2"/>
    <property type="match status" value="1"/>
</dbReference>
<feature type="transmembrane region" description="Helical" evidence="19">
    <location>
        <begin position="703"/>
        <end position="727"/>
    </location>
</feature>
<dbReference type="InterPro" id="IPR002213">
    <property type="entry name" value="UDP_glucos_trans"/>
</dbReference>
<evidence type="ECO:0000256" key="3">
    <source>
        <dbReference type="ARBA" id="ARBA00022527"/>
    </source>
</evidence>
<dbReference type="InterPro" id="IPR017441">
    <property type="entry name" value="Protein_kinase_ATP_BS"/>
</dbReference>
<dbReference type="PROSITE" id="PS50011">
    <property type="entry name" value="PROTEIN_KINASE_DOM"/>
    <property type="match status" value="1"/>
</dbReference>
<dbReference type="Gene3D" id="3.40.50.2000">
    <property type="entry name" value="Glycogen Phosphorylase B"/>
    <property type="match status" value="2"/>
</dbReference>
<feature type="signal peptide" evidence="20">
    <location>
        <begin position="1"/>
        <end position="26"/>
    </location>
</feature>
<dbReference type="EMBL" id="SDMP01000014">
    <property type="protein sequence ID" value="RYR16712.1"/>
    <property type="molecule type" value="Genomic_DNA"/>
</dbReference>
<dbReference type="Pfam" id="PF23473">
    <property type="entry name" value="LysM3_LYK4_5"/>
    <property type="match status" value="1"/>
</dbReference>
<dbReference type="Pfam" id="PF00201">
    <property type="entry name" value="UDPGT"/>
    <property type="match status" value="1"/>
</dbReference>
<dbReference type="GO" id="GO:0005524">
    <property type="term" value="F:ATP binding"/>
    <property type="evidence" value="ECO:0007669"/>
    <property type="project" value="UniProtKB-UniRule"/>
</dbReference>
<dbReference type="Pfam" id="PF06839">
    <property type="entry name" value="Zn_ribbon_GRF"/>
    <property type="match status" value="1"/>
</dbReference>
<dbReference type="GO" id="GO:0008194">
    <property type="term" value="F:UDP-glycosyltransferase activity"/>
    <property type="evidence" value="ECO:0007669"/>
    <property type="project" value="InterPro"/>
</dbReference>
<dbReference type="FunFam" id="3.40.50.2000:FF:000056">
    <property type="entry name" value="Glycosyltransferase"/>
    <property type="match status" value="1"/>
</dbReference>
<evidence type="ECO:0000256" key="7">
    <source>
        <dbReference type="ARBA" id="ARBA00022729"/>
    </source>
</evidence>
<keyword evidence="10" id="KW-0418">Kinase</keyword>
<proteinExistence type="inferred from homology"/>
<dbReference type="PROSITE" id="PS00108">
    <property type="entry name" value="PROTEIN_KINASE_ST"/>
    <property type="match status" value="1"/>
</dbReference>
<evidence type="ECO:0000313" key="24">
    <source>
        <dbReference type="Proteomes" id="UP000289738"/>
    </source>
</evidence>
<dbReference type="Gene3D" id="3.30.200.20">
    <property type="entry name" value="Phosphorylase Kinase, domain 1"/>
    <property type="match status" value="1"/>
</dbReference>
<dbReference type="PROSITE" id="PS51999">
    <property type="entry name" value="ZF_GRF"/>
    <property type="match status" value="1"/>
</dbReference>
<evidence type="ECO:0000256" key="20">
    <source>
        <dbReference type="SAM" id="SignalP"/>
    </source>
</evidence>
<evidence type="ECO:0000256" key="4">
    <source>
        <dbReference type="ARBA" id="ARBA00022679"/>
    </source>
</evidence>
<gene>
    <name evidence="23" type="ORF">Ahy_B04g073743</name>
</gene>
<dbReference type="CDD" id="cd14066">
    <property type="entry name" value="STKc_IRAK"/>
    <property type="match status" value="1"/>
</dbReference>
<dbReference type="CDD" id="cd03784">
    <property type="entry name" value="GT1_Gtf-like"/>
    <property type="match status" value="1"/>
</dbReference>
<dbReference type="InterPro" id="IPR010666">
    <property type="entry name" value="Znf_GRF"/>
</dbReference>
<keyword evidence="7 20" id="KW-0732">Signal</keyword>
<evidence type="ECO:0000256" key="19">
    <source>
        <dbReference type="SAM" id="Phobius"/>
    </source>
</evidence>
<keyword evidence="5 19" id="KW-0812">Transmembrane</keyword>
<evidence type="ECO:0000256" key="17">
    <source>
        <dbReference type="PROSITE-ProRule" id="PRU01343"/>
    </source>
</evidence>
<keyword evidence="6" id="KW-0479">Metal-binding</keyword>
<evidence type="ECO:0000256" key="11">
    <source>
        <dbReference type="ARBA" id="ARBA00022833"/>
    </source>
</evidence>
<feature type="domain" description="GRF-type" evidence="22">
    <location>
        <begin position="141"/>
        <end position="183"/>
    </location>
</feature>
<dbReference type="SMART" id="SM00220">
    <property type="entry name" value="S_TKc"/>
    <property type="match status" value="1"/>
</dbReference>
<dbReference type="PROSITE" id="PS00107">
    <property type="entry name" value="PROTEIN_KINASE_ATP"/>
    <property type="match status" value="1"/>
</dbReference>
<keyword evidence="24" id="KW-1185">Reference proteome</keyword>
<dbReference type="STRING" id="3818.A0A444ZRJ5"/>
<keyword evidence="3" id="KW-0723">Serine/threonine-protein kinase</keyword>
<dbReference type="SUPFAM" id="SSF53756">
    <property type="entry name" value="UDP-Glycosyltransferase/glycogen phosphorylase"/>
    <property type="match status" value="1"/>
</dbReference>
<keyword evidence="12 18" id="KW-0067">ATP-binding</keyword>
<evidence type="ECO:0000256" key="8">
    <source>
        <dbReference type="ARBA" id="ARBA00022741"/>
    </source>
</evidence>
<dbReference type="FunFam" id="3.30.200.20:FF:000043">
    <property type="entry name" value="Wall-associated receptor kinase 2"/>
    <property type="match status" value="1"/>
</dbReference>
<dbReference type="GO" id="GO:0008270">
    <property type="term" value="F:zinc ion binding"/>
    <property type="evidence" value="ECO:0007669"/>
    <property type="project" value="UniProtKB-KW"/>
</dbReference>
<protein>
    <submittedName>
        <fullName evidence="23">Uncharacterized protein</fullName>
    </submittedName>
</protein>
<evidence type="ECO:0000256" key="2">
    <source>
        <dbReference type="ARBA" id="ARBA00009995"/>
    </source>
</evidence>
<evidence type="ECO:0000256" key="13">
    <source>
        <dbReference type="ARBA" id="ARBA00022989"/>
    </source>
</evidence>
<dbReference type="InterPro" id="IPR008271">
    <property type="entry name" value="Ser/Thr_kinase_AS"/>
</dbReference>
<dbReference type="InterPro" id="IPR001245">
    <property type="entry name" value="Ser-Thr/Tyr_kinase_cat_dom"/>
</dbReference>
<evidence type="ECO:0000256" key="1">
    <source>
        <dbReference type="ARBA" id="ARBA00004479"/>
    </source>
</evidence>
<comment type="subcellular location">
    <subcellularLocation>
        <location evidence="1">Membrane</location>
        <topology evidence="1">Single-pass type I membrane protein</topology>
    </subcellularLocation>
</comment>
<feature type="domain" description="Protein kinase" evidence="21">
    <location>
        <begin position="786"/>
        <end position="1037"/>
    </location>
</feature>
<evidence type="ECO:0000256" key="5">
    <source>
        <dbReference type="ARBA" id="ARBA00022692"/>
    </source>
</evidence>
<dbReference type="InterPro" id="IPR045274">
    <property type="entry name" value="WAK-like"/>
</dbReference>
<evidence type="ECO:0000256" key="18">
    <source>
        <dbReference type="PROSITE-ProRule" id="PRU10141"/>
    </source>
</evidence>
<keyword evidence="9 17" id="KW-0863">Zinc-finger</keyword>
<reference evidence="23 24" key="1">
    <citation type="submission" date="2019-01" db="EMBL/GenBank/DDBJ databases">
        <title>Sequencing of cultivated peanut Arachis hypogaea provides insights into genome evolution and oil improvement.</title>
        <authorList>
            <person name="Chen X."/>
        </authorList>
    </citation>
    <scope>NUCLEOTIDE SEQUENCE [LARGE SCALE GENOMIC DNA]</scope>
    <source>
        <strain evidence="24">cv. Fuhuasheng</strain>
        <tissue evidence="23">Leaves</tissue>
    </source>
</reference>
<dbReference type="Pfam" id="PF07714">
    <property type="entry name" value="PK_Tyr_Ser-Thr"/>
    <property type="match status" value="1"/>
</dbReference>
<dbReference type="Pfam" id="PF23472">
    <property type="entry name" value="LysM2_CERK1_LYK3_4_5"/>
    <property type="match status" value="1"/>
</dbReference>
<feature type="chain" id="PRO_5018977466" evidence="20">
    <location>
        <begin position="27"/>
        <end position="1037"/>
    </location>
</feature>
<evidence type="ECO:0000256" key="9">
    <source>
        <dbReference type="ARBA" id="ARBA00022771"/>
    </source>
</evidence>
<comment type="caution">
    <text evidence="23">The sequence shown here is derived from an EMBL/GenBank/DDBJ whole genome shotgun (WGS) entry which is preliminary data.</text>
</comment>
<name>A0A444ZRJ5_ARAHY</name>
<dbReference type="PANTHER" id="PTHR27005:SF537">
    <property type="entry name" value="LYSM TYPE RECEPTOR KINASE"/>
    <property type="match status" value="1"/>
</dbReference>
<sequence>MEIPYYLYILSINICFLLLLPESLYSQQVYLNGTVYDCTDTPSTPKGYLCNGLKKSCTSFIVFRSKHPYDNPASIAYLLESKASINKLSNNARIPSNRSIIVPVFCSYGSCGGGLSHASHDSHGSSVSMRRRRVNAHDGSCFCGLKTVIKKSGTAENPSRLFHACPRYRKGSHCNYFKWVDDDEFEAVSVCGTKKDAGADMEVEGLCSFRKLIASLVSPNHDDVPPVTCIVSDGAMWFTLKVAQEFHIPHFVFFTPSACGMLGYINFEEIQKRGYFPLKDEKNLLDGYLDTKVDWIPAMKGARLKDLPTFLRTTNPSNVMFNYNIVKVNTAMHAKGVILNTFEDLESEVLDAIRAKYSNVYSIGPLSMLFKQLSNSNTQLKSIDLNLWKEDNKCLEWLDKRDRGSVVYVNFGSLVIMTPKQLSEFAWGLVNSKYHFLWVIRPNLVHDNNNNGDGKLSDEYVNVIERCERGLVLGWCQQEKVQCHASIGRFLIHCGWNSTLESICEGVPMACWPFFAEQQTNSFYACKKWGIGMEIECDVKREQVEELVRELMEGQKGKEIKVKTTYQGLTTCQALMGQNYYPPNGLPIGAELTVPLLCACPTENQTSTGVTSLLVDLINYGDTLKSIGESYGVGEQSMLEANEPQNKNSSSFTLLALTPILVPLRGKSCKEDPNSFYCNCSKEFLADGSLKGIYCDESDGQKFPAKLVVCIGVSIGVGFLCFFLLGYKLYQYIQKKRERIHKEKLFKQNGGYLLQEKVSSSLGNGSQKVIIKLFTAEELQRATDNYNWSRFLGQGGYGKVYKGMLPDGTIVAVKRSKEIERNQIETFVNEVVILSQINHRNIVKLLGFCLETEAPLLVYEFIPNGTLAQHIHNKHHESSSPLSWDSRLRIACEVAGAVAYMHSSASIPIFHRDIKPTNILLDSNYSAKVSDFGTSRSLPQDKTHLTTQIGGTFGYIDPEYFQSSQFSDKSDVYSFGVVLVEIITGKKPISFIEEDEGQNLIAEFISVMKENKVCDILDPKVLKEAKKDEIVAIQILQ</sequence>
<dbReference type="GO" id="GO:0005886">
    <property type="term" value="C:plasma membrane"/>
    <property type="evidence" value="ECO:0007669"/>
    <property type="project" value="TreeGrafter"/>
</dbReference>
<evidence type="ECO:0000259" key="21">
    <source>
        <dbReference type="PROSITE" id="PS50011"/>
    </source>
</evidence>
<accession>A0A444ZRJ5</accession>
<comment type="catalytic activity">
    <reaction evidence="16">
        <text>L-threonyl-[protein] + ATP = O-phospho-L-threonyl-[protein] + ADP + H(+)</text>
        <dbReference type="Rhea" id="RHEA:46608"/>
        <dbReference type="Rhea" id="RHEA-COMP:11060"/>
        <dbReference type="Rhea" id="RHEA-COMP:11605"/>
        <dbReference type="ChEBI" id="CHEBI:15378"/>
        <dbReference type="ChEBI" id="CHEBI:30013"/>
        <dbReference type="ChEBI" id="CHEBI:30616"/>
        <dbReference type="ChEBI" id="CHEBI:61977"/>
        <dbReference type="ChEBI" id="CHEBI:456216"/>
    </reaction>
</comment>
<dbReference type="InterPro" id="IPR056563">
    <property type="entry name" value="LysM3_LYK4_5"/>
</dbReference>
<dbReference type="FunFam" id="3.40.50.2000:FF:000430">
    <property type="entry name" value="Glycosyltransferase"/>
    <property type="match status" value="1"/>
</dbReference>
<evidence type="ECO:0000256" key="6">
    <source>
        <dbReference type="ARBA" id="ARBA00022723"/>
    </source>
</evidence>
<dbReference type="InterPro" id="IPR056562">
    <property type="entry name" value="LysM2_CERK1_LYK3_4_5"/>
</dbReference>
<dbReference type="GO" id="GO:0004674">
    <property type="term" value="F:protein serine/threonine kinase activity"/>
    <property type="evidence" value="ECO:0007669"/>
    <property type="project" value="UniProtKB-KW"/>
</dbReference>
<dbReference type="Gene3D" id="1.10.510.10">
    <property type="entry name" value="Transferase(Phosphotransferase) domain 1"/>
    <property type="match status" value="1"/>
</dbReference>
<evidence type="ECO:0000256" key="16">
    <source>
        <dbReference type="ARBA" id="ARBA00047951"/>
    </source>
</evidence>
<dbReference type="SUPFAM" id="SSF56112">
    <property type="entry name" value="Protein kinase-like (PK-like)"/>
    <property type="match status" value="1"/>
</dbReference>
<keyword evidence="14 19" id="KW-0472">Membrane</keyword>
<feature type="binding site" evidence="18">
    <location>
        <position position="814"/>
    </location>
    <ligand>
        <name>ATP</name>
        <dbReference type="ChEBI" id="CHEBI:30616"/>
    </ligand>
</feature>
<keyword evidence="11" id="KW-0862">Zinc</keyword>
<evidence type="ECO:0000256" key="12">
    <source>
        <dbReference type="ARBA" id="ARBA00022840"/>
    </source>
</evidence>
<comment type="catalytic activity">
    <reaction evidence="15">
        <text>L-seryl-[protein] + ATP = O-phospho-L-seryl-[protein] + ADP + H(+)</text>
        <dbReference type="Rhea" id="RHEA:17989"/>
        <dbReference type="Rhea" id="RHEA-COMP:9863"/>
        <dbReference type="Rhea" id="RHEA-COMP:11604"/>
        <dbReference type="ChEBI" id="CHEBI:15378"/>
        <dbReference type="ChEBI" id="CHEBI:29999"/>
        <dbReference type="ChEBI" id="CHEBI:30616"/>
        <dbReference type="ChEBI" id="CHEBI:83421"/>
        <dbReference type="ChEBI" id="CHEBI:456216"/>
    </reaction>
</comment>
<dbReference type="AlphaFoldDB" id="A0A444ZRJ5"/>
<comment type="similarity">
    <text evidence="2">Belongs to the UDP-glycosyltransferase family.</text>
</comment>
<dbReference type="Pfam" id="PF23446">
    <property type="entry name" value="LysM1_NFP_LYK"/>
    <property type="match status" value="1"/>
</dbReference>
<evidence type="ECO:0000256" key="10">
    <source>
        <dbReference type="ARBA" id="ARBA00022777"/>
    </source>
</evidence>
<dbReference type="InterPro" id="IPR000719">
    <property type="entry name" value="Prot_kinase_dom"/>
</dbReference>
<dbReference type="InterPro" id="IPR056561">
    <property type="entry name" value="NFP_LYK_LysM1"/>
</dbReference>
<evidence type="ECO:0000259" key="22">
    <source>
        <dbReference type="PROSITE" id="PS51999"/>
    </source>
</evidence>
<dbReference type="Proteomes" id="UP000289738">
    <property type="component" value="Chromosome B04"/>
</dbReference>
<evidence type="ECO:0000313" key="23">
    <source>
        <dbReference type="EMBL" id="RYR16712.1"/>
    </source>
</evidence>
<keyword evidence="4" id="KW-0808">Transferase</keyword>